<evidence type="ECO:0000313" key="5">
    <source>
        <dbReference type="EMBL" id="KAL1296819.1"/>
    </source>
</evidence>
<evidence type="ECO:0000256" key="1">
    <source>
        <dbReference type="ARBA" id="ARBA00006865"/>
    </source>
</evidence>
<dbReference type="PANTHER" id="PTHR10963">
    <property type="entry name" value="GLYCOSYL HYDROLASE-RELATED"/>
    <property type="match status" value="1"/>
</dbReference>
<dbReference type="InterPro" id="IPR000757">
    <property type="entry name" value="Beta-glucanase-like"/>
</dbReference>
<comment type="caution">
    <text evidence="5">The sequence shown here is derived from an EMBL/GenBank/DDBJ whole genome shotgun (WGS) entry which is preliminary data.</text>
</comment>
<gene>
    <name evidence="5" type="ORF">AAFC00_004445</name>
</gene>
<feature type="region of interest" description="Disordered" evidence="2">
    <location>
        <begin position="1"/>
        <end position="50"/>
    </location>
</feature>
<dbReference type="PANTHER" id="PTHR10963:SF55">
    <property type="entry name" value="GLYCOSIDE HYDROLASE FAMILY 16 PROTEIN"/>
    <property type="match status" value="1"/>
</dbReference>
<name>A0ABR3P201_9PEZI</name>
<dbReference type="SUPFAM" id="SSF49899">
    <property type="entry name" value="Concanavalin A-like lectins/glucanases"/>
    <property type="match status" value="1"/>
</dbReference>
<keyword evidence="3" id="KW-0472">Membrane</keyword>
<dbReference type="PROSITE" id="PS51762">
    <property type="entry name" value="GH16_2"/>
    <property type="match status" value="1"/>
</dbReference>
<evidence type="ECO:0000256" key="3">
    <source>
        <dbReference type="SAM" id="Phobius"/>
    </source>
</evidence>
<dbReference type="InterPro" id="IPR013320">
    <property type="entry name" value="ConA-like_dom_sf"/>
</dbReference>
<dbReference type="Gene3D" id="2.60.120.200">
    <property type="match status" value="1"/>
</dbReference>
<keyword evidence="3" id="KW-0812">Transmembrane</keyword>
<proteinExistence type="inferred from homology"/>
<evidence type="ECO:0000259" key="4">
    <source>
        <dbReference type="PROSITE" id="PS51762"/>
    </source>
</evidence>
<comment type="similarity">
    <text evidence="1">Belongs to the glycosyl hydrolase 16 family.</text>
</comment>
<protein>
    <recommendedName>
        <fullName evidence="4">GH16 domain-containing protein</fullName>
    </recommendedName>
</protein>
<evidence type="ECO:0000256" key="2">
    <source>
        <dbReference type="SAM" id="MobiDB-lite"/>
    </source>
</evidence>
<dbReference type="EMBL" id="JBFMKM010000016">
    <property type="protein sequence ID" value="KAL1296819.1"/>
    <property type="molecule type" value="Genomic_DNA"/>
</dbReference>
<organism evidence="5 6">
    <name type="scientific">Neodothiora populina</name>
    <dbReference type="NCBI Taxonomy" id="2781224"/>
    <lineage>
        <taxon>Eukaryota</taxon>
        <taxon>Fungi</taxon>
        <taxon>Dikarya</taxon>
        <taxon>Ascomycota</taxon>
        <taxon>Pezizomycotina</taxon>
        <taxon>Dothideomycetes</taxon>
        <taxon>Dothideomycetidae</taxon>
        <taxon>Dothideales</taxon>
        <taxon>Dothioraceae</taxon>
        <taxon>Neodothiora</taxon>
    </lineage>
</organism>
<sequence length="463" mass="52106">MLGWNKGKSAVVSSTPYGRESMEKSPRLSTSDSYVSKLSEGSYEDEDDDYVPEPVPRLRKKWRSSLLDHNEPYEKPWLEIKEPKKIWERVIFFFGCACGAGLGIWLCVSSYTKNANHAYCLVMEDDFKTLDTSTWNFEIQRGGFNEGSFEWTTNDRSNVFVDKHGLHIVPTLTTETTSITERQLNDGYTLNLTATGECTSRKAEDCAVVSNSSAGYLINPVRSGRINTKGHKAIKYGRVEVVAKMPKGDWIWPSIRMMPVDEAYGAWPASGEIDIAMLRGNALDAVKDGRDTMTSTLHWGPEEGMDASFRTIGGHFLKRRDYSDGFHTFGLEWGPSHIYTYLDGRPLQVFFVSFPEGSSMWDQGKFSSQARLYNDPWSWTGNPNTPFDKPFYLILDVAVGGTNGWWVQGQGEKPWDNSDPTAAHAFYEAKDVWYPTWGKGSSKGMTVKSVKMWELGKCGSASN</sequence>
<keyword evidence="6" id="KW-1185">Reference proteome</keyword>
<accession>A0ABR3P201</accession>
<evidence type="ECO:0000313" key="6">
    <source>
        <dbReference type="Proteomes" id="UP001562354"/>
    </source>
</evidence>
<keyword evidence="3" id="KW-1133">Transmembrane helix</keyword>
<dbReference type="Pfam" id="PF00722">
    <property type="entry name" value="Glyco_hydro_16"/>
    <property type="match status" value="1"/>
</dbReference>
<dbReference type="GeneID" id="95978145"/>
<dbReference type="Proteomes" id="UP001562354">
    <property type="component" value="Unassembled WGS sequence"/>
</dbReference>
<reference evidence="5 6" key="1">
    <citation type="submission" date="2024-07" db="EMBL/GenBank/DDBJ databases">
        <title>Draft sequence of the Neodothiora populina.</title>
        <authorList>
            <person name="Drown D.D."/>
            <person name="Schuette U.S."/>
            <person name="Buechlein A.B."/>
            <person name="Rusch D.R."/>
            <person name="Winton L.W."/>
            <person name="Adams G.A."/>
        </authorList>
    </citation>
    <scope>NUCLEOTIDE SEQUENCE [LARGE SCALE GENOMIC DNA]</scope>
    <source>
        <strain evidence="5 6">CPC 39397</strain>
    </source>
</reference>
<feature type="domain" description="GH16" evidence="4">
    <location>
        <begin position="125"/>
        <end position="438"/>
    </location>
</feature>
<dbReference type="RefSeq" id="XP_069196501.1">
    <property type="nucleotide sequence ID" value="XM_069344088.1"/>
</dbReference>
<feature type="compositionally biased region" description="Polar residues" evidence="2">
    <location>
        <begin position="27"/>
        <end position="36"/>
    </location>
</feature>
<dbReference type="InterPro" id="IPR050546">
    <property type="entry name" value="Glycosyl_Hydrlase_16"/>
</dbReference>
<feature type="transmembrane region" description="Helical" evidence="3">
    <location>
        <begin position="90"/>
        <end position="111"/>
    </location>
</feature>